<keyword evidence="4" id="KW-0067">ATP-binding</keyword>
<comment type="similarity">
    <text evidence="1">Belongs to the folylpolyglutamate synthase family.</text>
</comment>
<feature type="region of interest" description="Disordered" evidence="5">
    <location>
        <begin position="65"/>
        <end position="101"/>
    </location>
</feature>
<dbReference type="InterPro" id="IPR036565">
    <property type="entry name" value="Mur-like_cat_sf"/>
</dbReference>
<evidence type="ECO:0000256" key="4">
    <source>
        <dbReference type="ARBA" id="ARBA00022840"/>
    </source>
</evidence>
<organism evidence="6 7">
    <name type="scientific">Stephanodiscus triporus</name>
    <dbReference type="NCBI Taxonomy" id="2934178"/>
    <lineage>
        <taxon>Eukaryota</taxon>
        <taxon>Sar</taxon>
        <taxon>Stramenopiles</taxon>
        <taxon>Ochrophyta</taxon>
        <taxon>Bacillariophyta</taxon>
        <taxon>Coscinodiscophyceae</taxon>
        <taxon>Thalassiosirophycidae</taxon>
        <taxon>Stephanodiscales</taxon>
        <taxon>Stephanodiscaceae</taxon>
        <taxon>Stephanodiscus</taxon>
    </lineage>
</organism>
<evidence type="ECO:0000313" key="7">
    <source>
        <dbReference type="Proteomes" id="UP001530315"/>
    </source>
</evidence>
<dbReference type="GO" id="GO:0016881">
    <property type="term" value="F:acid-amino acid ligase activity"/>
    <property type="evidence" value="ECO:0007669"/>
    <property type="project" value="UniProtKB-ARBA"/>
</dbReference>
<reference evidence="6 7" key="1">
    <citation type="submission" date="2024-10" db="EMBL/GenBank/DDBJ databases">
        <title>Updated reference genomes for cyclostephanoid diatoms.</title>
        <authorList>
            <person name="Roberts W.R."/>
            <person name="Alverson A.J."/>
        </authorList>
    </citation>
    <scope>NUCLEOTIDE SEQUENCE [LARGE SCALE GENOMIC DNA]</scope>
    <source>
        <strain evidence="6 7">AJA276-08</strain>
    </source>
</reference>
<accession>A0ABD3PRC7</accession>
<dbReference type="PROSITE" id="PS01011">
    <property type="entry name" value="FOLYLPOLYGLU_SYNT_1"/>
    <property type="match status" value="1"/>
</dbReference>
<dbReference type="SUPFAM" id="SSF53623">
    <property type="entry name" value="MurD-like peptide ligases, catalytic domain"/>
    <property type="match status" value="1"/>
</dbReference>
<feature type="compositionally biased region" description="Acidic residues" evidence="5">
    <location>
        <begin position="65"/>
        <end position="98"/>
    </location>
</feature>
<dbReference type="InterPro" id="IPR018109">
    <property type="entry name" value="Folylpolyglutamate_synth_CS"/>
</dbReference>
<keyword evidence="2" id="KW-0436">Ligase</keyword>
<dbReference type="InterPro" id="IPR001645">
    <property type="entry name" value="Folylpolyglutamate_synth"/>
</dbReference>
<dbReference type="Gene3D" id="3.40.1190.10">
    <property type="entry name" value="Mur-like, catalytic domain"/>
    <property type="match status" value="1"/>
</dbReference>
<sequence>MRTTATVDYKDDDDDGGYESAVAALLSPLHQATSYDAIRASSARRKNTIRDMRLYLRRLDLDLNGDFEDDDDEDDEEDDDDDDDNEDEEDDDEDDDDASVPPLIFHVAGTKGKGSTLAMIESLLRVGRGLNTGLYTSPHLVDVRERIRINGMPISRRDFGNAYWDVRRRLLEGARRKNIHGDEDGDDDDVPVLPGYFRMLTLMAMSVFCRSPESTPPRC</sequence>
<comment type="caution">
    <text evidence="6">The sequence shown here is derived from an EMBL/GenBank/DDBJ whole genome shotgun (WGS) entry which is preliminary data.</text>
</comment>
<evidence type="ECO:0008006" key="8">
    <source>
        <dbReference type="Google" id="ProtNLM"/>
    </source>
</evidence>
<keyword evidence="7" id="KW-1185">Reference proteome</keyword>
<protein>
    <recommendedName>
        <fullName evidence="8">Folylpoly-gamma-glutamate synthetase</fullName>
    </recommendedName>
</protein>
<dbReference type="GO" id="GO:0005524">
    <property type="term" value="F:ATP binding"/>
    <property type="evidence" value="ECO:0007669"/>
    <property type="project" value="UniProtKB-KW"/>
</dbReference>
<keyword evidence="3" id="KW-0547">Nucleotide-binding</keyword>
<dbReference type="Proteomes" id="UP001530315">
    <property type="component" value="Unassembled WGS sequence"/>
</dbReference>
<evidence type="ECO:0000256" key="5">
    <source>
        <dbReference type="SAM" id="MobiDB-lite"/>
    </source>
</evidence>
<gene>
    <name evidence="6" type="ORF">ACHAW5_008355</name>
</gene>
<dbReference type="AlphaFoldDB" id="A0ABD3PRC7"/>
<evidence type="ECO:0000313" key="6">
    <source>
        <dbReference type="EMBL" id="KAL3790398.1"/>
    </source>
</evidence>
<evidence type="ECO:0000256" key="3">
    <source>
        <dbReference type="ARBA" id="ARBA00022741"/>
    </source>
</evidence>
<dbReference type="PANTHER" id="PTHR11136">
    <property type="entry name" value="FOLYLPOLYGLUTAMATE SYNTHASE-RELATED"/>
    <property type="match status" value="1"/>
</dbReference>
<evidence type="ECO:0000256" key="2">
    <source>
        <dbReference type="ARBA" id="ARBA00022598"/>
    </source>
</evidence>
<evidence type="ECO:0000256" key="1">
    <source>
        <dbReference type="ARBA" id="ARBA00008276"/>
    </source>
</evidence>
<dbReference type="PANTHER" id="PTHR11136:SF5">
    <property type="entry name" value="FOLYLPOLYGLUTAMATE SYNTHASE, MITOCHONDRIAL"/>
    <property type="match status" value="1"/>
</dbReference>
<name>A0ABD3PRC7_9STRA</name>
<dbReference type="GO" id="GO:0009396">
    <property type="term" value="P:folic acid-containing compound biosynthetic process"/>
    <property type="evidence" value="ECO:0007669"/>
    <property type="project" value="UniProtKB-ARBA"/>
</dbReference>
<proteinExistence type="inferred from homology"/>
<dbReference type="EMBL" id="JALLAZ020000642">
    <property type="protein sequence ID" value="KAL3790398.1"/>
    <property type="molecule type" value="Genomic_DNA"/>
</dbReference>